<dbReference type="Proteomes" id="UP000195141">
    <property type="component" value="Chromosome"/>
</dbReference>
<keyword evidence="3" id="KW-1185">Reference proteome</keyword>
<gene>
    <name evidence="2" type="ORF">A5888_001741</name>
    <name evidence="1" type="ORF">A5888_003074</name>
</gene>
<sequence length="78" mass="9121">MLHKKKEALQNIRSRQVLLARQCSDLILFHREKLTHEAGAVESRPHCKQFTRKQSEFAANTIAIQQHITLKKEEDIQT</sequence>
<reference evidence="1" key="1">
    <citation type="submission" date="2017-05" db="EMBL/GenBank/DDBJ databases">
        <title>The Genome Sequence of Enterococcus sp. 9E7_DIV0242.</title>
        <authorList>
            <consortium name="The Broad Institute Genomics Platform"/>
            <consortium name="The Broad Institute Genomic Center for Infectious Diseases"/>
            <person name="Earl A."/>
            <person name="Manson A."/>
            <person name="Schwartman J."/>
            <person name="Gilmore M."/>
            <person name="Abouelleil A."/>
            <person name="Cao P."/>
            <person name="Chapman S."/>
            <person name="Cusick C."/>
            <person name="Shea T."/>
            <person name="Young S."/>
            <person name="Neafsey D."/>
            <person name="Nusbaum C."/>
            <person name="Birren B."/>
        </authorList>
    </citation>
    <scope>NUCLEOTIDE SEQUENCE [LARGE SCALE GENOMIC DNA]</scope>
    <source>
        <strain evidence="1">9E7_DIV0242</strain>
    </source>
</reference>
<reference evidence="2" key="3">
    <citation type="submission" date="2024-03" db="EMBL/GenBank/DDBJ databases">
        <title>The Genome Sequence of Enterococcus sp. DIV0242b.</title>
        <authorList>
            <consortium name="The Broad Institute Genomics Platform"/>
            <consortium name="The Broad Institute Microbial Omics Core"/>
            <consortium name="The Broad Institute Genomic Center for Infectious Diseases"/>
            <person name="Earl A."/>
            <person name="Manson A."/>
            <person name="Gilmore M."/>
            <person name="Schwartman J."/>
            <person name="Shea T."/>
            <person name="Abouelleil A."/>
            <person name="Cao P."/>
            <person name="Chapman S."/>
            <person name="Cusick C."/>
            <person name="Young S."/>
            <person name="Neafsey D."/>
            <person name="Nusbaum C."/>
            <person name="Birren B."/>
        </authorList>
    </citation>
    <scope>NUCLEOTIDE SEQUENCE</scope>
    <source>
        <strain evidence="2">9E7_DIV0242</strain>
    </source>
</reference>
<reference evidence="2" key="2">
    <citation type="submission" date="2017-05" db="EMBL/GenBank/DDBJ databases">
        <authorList>
            <consortium name="The Broad Institute Genomics Platform"/>
            <consortium name="The Broad Institute Genomic Center for Infectious Diseases"/>
            <person name="Earl A."/>
            <person name="Manson A."/>
            <person name="Schwartman J."/>
            <person name="Gilmore M."/>
            <person name="Abouelleil A."/>
            <person name="Cao P."/>
            <person name="Chapman S."/>
            <person name="Cusick C."/>
            <person name="Shea T."/>
            <person name="Young S."/>
            <person name="Neafsey D."/>
            <person name="Nusbaum C."/>
            <person name="Birren B."/>
        </authorList>
    </citation>
    <scope>NUCLEOTIDE SEQUENCE</scope>
    <source>
        <strain evidence="2">9E7_DIV0242</strain>
    </source>
</reference>
<accession>A0A242K3M7</accession>
<dbReference type="EMBL" id="CP147247">
    <property type="protein sequence ID" value="WYJ90013.1"/>
    <property type="molecule type" value="Genomic_DNA"/>
</dbReference>
<protein>
    <submittedName>
        <fullName evidence="1">Uncharacterized protein</fullName>
    </submittedName>
</protein>
<dbReference type="AlphaFoldDB" id="A0A242K3M7"/>
<dbReference type="EMBL" id="NGMM01000005">
    <property type="protein sequence ID" value="OTP13596.1"/>
    <property type="molecule type" value="Genomic_DNA"/>
</dbReference>
<evidence type="ECO:0000313" key="3">
    <source>
        <dbReference type="Proteomes" id="UP000195141"/>
    </source>
</evidence>
<evidence type="ECO:0000313" key="2">
    <source>
        <dbReference type="EMBL" id="WYJ90013.1"/>
    </source>
</evidence>
<name>A0A242K3M7_9ENTE</name>
<proteinExistence type="predicted"/>
<dbReference type="RefSeq" id="WP_086350078.1">
    <property type="nucleotide sequence ID" value="NZ_CP147247.1"/>
</dbReference>
<organism evidence="1">
    <name type="scientific">Candidatus Enterococcus clewellii</name>
    <dbReference type="NCBI Taxonomy" id="1834193"/>
    <lineage>
        <taxon>Bacteria</taxon>
        <taxon>Bacillati</taxon>
        <taxon>Bacillota</taxon>
        <taxon>Bacilli</taxon>
        <taxon>Lactobacillales</taxon>
        <taxon>Enterococcaceae</taxon>
        <taxon>Enterococcus</taxon>
    </lineage>
</organism>
<evidence type="ECO:0000313" key="1">
    <source>
        <dbReference type="EMBL" id="OTP13596.1"/>
    </source>
</evidence>